<dbReference type="PIRSF" id="PIRSF035875">
    <property type="entry name" value="RNase_BN"/>
    <property type="match status" value="1"/>
</dbReference>
<dbReference type="PANTHER" id="PTHR30213:SF0">
    <property type="entry name" value="UPF0761 MEMBRANE PROTEIN YIHY"/>
    <property type="match status" value="1"/>
</dbReference>
<keyword evidence="2" id="KW-1003">Cell membrane</keyword>
<keyword evidence="3 6" id="KW-0812">Transmembrane</keyword>
<proteinExistence type="predicted"/>
<evidence type="ECO:0000313" key="7">
    <source>
        <dbReference type="EMBL" id="GAA2155080.1"/>
    </source>
</evidence>
<dbReference type="NCBIfam" id="TIGR00765">
    <property type="entry name" value="yihY_not_rbn"/>
    <property type="match status" value="1"/>
</dbReference>
<protein>
    <submittedName>
        <fullName evidence="7">YihY/virulence factor BrkB family protein</fullName>
    </submittedName>
</protein>
<dbReference type="Proteomes" id="UP001422759">
    <property type="component" value="Unassembled WGS sequence"/>
</dbReference>
<dbReference type="EMBL" id="BAAANT010000044">
    <property type="protein sequence ID" value="GAA2155080.1"/>
    <property type="molecule type" value="Genomic_DNA"/>
</dbReference>
<accession>A0ABN3A6Y4</accession>
<gene>
    <name evidence="7" type="ORF">GCM10009760_54710</name>
</gene>
<keyword evidence="4 6" id="KW-1133">Transmembrane helix</keyword>
<evidence type="ECO:0000256" key="5">
    <source>
        <dbReference type="ARBA" id="ARBA00023136"/>
    </source>
</evidence>
<evidence type="ECO:0000256" key="3">
    <source>
        <dbReference type="ARBA" id="ARBA00022692"/>
    </source>
</evidence>
<reference evidence="7 8" key="1">
    <citation type="journal article" date="2019" name="Int. J. Syst. Evol. Microbiol.">
        <title>The Global Catalogue of Microorganisms (GCM) 10K type strain sequencing project: providing services to taxonomists for standard genome sequencing and annotation.</title>
        <authorList>
            <consortium name="The Broad Institute Genomics Platform"/>
            <consortium name="The Broad Institute Genome Sequencing Center for Infectious Disease"/>
            <person name="Wu L."/>
            <person name="Ma J."/>
        </authorList>
    </citation>
    <scope>NUCLEOTIDE SEQUENCE [LARGE SCALE GENOMIC DNA]</scope>
    <source>
        <strain evidence="7 8">JCM 14560</strain>
    </source>
</reference>
<feature type="transmembrane region" description="Helical" evidence="6">
    <location>
        <begin position="156"/>
        <end position="179"/>
    </location>
</feature>
<feature type="transmembrane region" description="Helical" evidence="6">
    <location>
        <begin position="113"/>
        <end position="135"/>
    </location>
</feature>
<dbReference type="PANTHER" id="PTHR30213">
    <property type="entry name" value="INNER MEMBRANE PROTEIN YHJD"/>
    <property type="match status" value="1"/>
</dbReference>
<keyword evidence="8" id="KW-1185">Reference proteome</keyword>
<feature type="transmembrane region" description="Helical" evidence="6">
    <location>
        <begin position="268"/>
        <end position="290"/>
    </location>
</feature>
<organism evidence="7 8">
    <name type="scientific">Kitasatospora kazusensis</name>
    <dbReference type="NCBI Taxonomy" id="407974"/>
    <lineage>
        <taxon>Bacteria</taxon>
        <taxon>Bacillati</taxon>
        <taxon>Actinomycetota</taxon>
        <taxon>Actinomycetes</taxon>
        <taxon>Kitasatosporales</taxon>
        <taxon>Streptomycetaceae</taxon>
        <taxon>Kitasatospora</taxon>
    </lineage>
</organism>
<name>A0ABN3A6Y4_9ACTN</name>
<keyword evidence="5 6" id="KW-0472">Membrane</keyword>
<comment type="subcellular location">
    <subcellularLocation>
        <location evidence="1">Cell membrane</location>
        <topology evidence="1">Multi-pass membrane protein</topology>
    </subcellularLocation>
</comment>
<sequence>MISGTLAAIDGPGEDASASAARRAPAWAAAYWGALRRTPVAAWDDNLTDWAAALTYYTVLALFPVLLVVLSVFGLSQPASTAGVIGHIAGAAPLQSRELLSAALQEMTQQRSAAWLLTVFGTVGALWSGSSYLGVFRRALYAIEGLDSDRPVRRTAPRIVLTALVLVLLLVVSALALVFTGTLAREVGRLLEWGDAPLAVWYALRWPVLLIIAITLVLVLYRSGPAVSRPVRRMAPGGALAVGLWLASSAGFALYASQTGTYRRLYGSLAGLVVFLVWLWICNLVLLIGATFNAELTRLTAGGDRLPEPGTRDCECRPGDNAIGRG</sequence>
<evidence type="ECO:0000256" key="6">
    <source>
        <dbReference type="SAM" id="Phobius"/>
    </source>
</evidence>
<evidence type="ECO:0000256" key="4">
    <source>
        <dbReference type="ARBA" id="ARBA00022989"/>
    </source>
</evidence>
<dbReference type="Pfam" id="PF03631">
    <property type="entry name" value="Virul_fac_BrkB"/>
    <property type="match status" value="1"/>
</dbReference>
<feature type="transmembrane region" description="Helical" evidence="6">
    <location>
        <begin position="54"/>
        <end position="75"/>
    </location>
</feature>
<evidence type="ECO:0000256" key="2">
    <source>
        <dbReference type="ARBA" id="ARBA00022475"/>
    </source>
</evidence>
<evidence type="ECO:0000256" key="1">
    <source>
        <dbReference type="ARBA" id="ARBA00004651"/>
    </source>
</evidence>
<dbReference type="InterPro" id="IPR017039">
    <property type="entry name" value="Virul_fac_BrkB"/>
</dbReference>
<comment type="caution">
    <text evidence="7">The sequence shown here is derived from an EMBL/GenBank/DDBJ whole genome shotgun (WGS) entry which is preliminary data.</text>
</comment>
<evidence type="ECO:0000313" key="8">
    <source>
        <dbReference type="Proteomes" id="UP001422759"/>
    </source>
</evidence>
<feature type="transmembrane region" description="Helical" evidence="6">
    <location>
        <begin position="199"/>
        <end position="221"/>
    </location>
</feature>
<feature type="transmembrane region" description="Helical" evidence="6">
    <location>
        <begin position="233"/>
        <end position="256"/>
    </location>
</feature>